<feature type="domain" description="RRM" evidence="10">
    <location>
        <begin position="100"/>
        <end position="177"/>
    </location>
</feature>
<dbReference type="CDD" id="cd12236">
    <property type="entry name" value="RRM_snRNP70"/>
    <property type="match status" value="1"/>
</dbReference>
<dbReference type="Pfam" id="PF00076">
    <property type="entry name" value="RRM_1"/>
    <property type="match status" value="1"/>
</dbReference>
<dbReference type="Proteomes" id="UP000242180">
    <property type="component" value="Unassembled WGS sequence"/>
</dbReference>
<dbReference type="PANTHER" id="PTHR13952">
    <property type="entry name" value="U1 SMALL NUCLEAR RIBONUCLEOPROTEIN 70 KD"/>
    <property type="match status" value="1"/>
</dbReference>
<keyword evidence="6" id="KW-0687">Ribonucleoprotein</keyword>
<feature type="coiled-coil region" evidence="8">
    <location>
        <begin position="58"/>
        <end position="85"/>
    </location>
</feature>
<gene>
    <name evidence="11" type="ORF">BCR43DRAFT_463520</name>
</gene>
<evidence type="ECO:0000256" key="1">
    <source>
        <dbReference type="ARBA" id="ARBA00004324"/>
    </source>
</evidence>
<dbReference type="OrthoDB" id="4207594at2759"/>
<evidence type="ECO:0000259" key="10">
    <source>
        <dbReference type="PROSITE" id="PS50102"/>
    </source>
</evidence>
<feature type="region of interest" description="Disordered" evidence="9">
    <location>
        <begin position="185"/>
        <end position="320"/>
    </location>
</feature>
<keyword evidence="12" id="KW-1185">Reference proteome</keyword>
<dbReference type="EMBL" id="MCGN01000010">
    <property type="protein sequence ID" value="ORY92335.1"/>
    <property type="molecule type" value="Genomic_DNA"/>
</dbReference>
<reference evidence="11 12" key="1">
    <citation type="submission" date="2016-07" db="EMBL/GenBank/DDBJ databases">
        <title>Pervasive Adenine N6-methylation of Active Genes in Fungi.</title>
        <authorList>
            <consortium name="DOE Joint Genome Institute"/>
            <person name="Mondo S.J."/>
            <person name="Dannebaum R.O."/>
            <person name="Kuo R.C."/>
            <person name="Labutti K."/>
            <person name="Haridas S."/>
            <person name="Kuo A."/>
            <person name="Salamov A."/>
            <person name="Ahrendt S.R."/>
            <person name="Lipzen A."/>
            <person name="Sullivan W."/>
            <person name="Andreopoulos W.B."/>
            <person name="Clum A."/>
            <person name="Lindquist E."/>
            <person name="Daum C."/>
            <person name="Ramamoorthy G.K."/>
            <person name="Gryganskyi A."/>
            <person name="Culley D."/>
            <person name="Magnuson J.K."/>
            <person name="James T.Y."/>
            <person name="O'Malley M.A."/>
            <person name="Stajich J.E."/>
            <person name="Spatafora J.W."/>
            <person name="Visel A."/>
            <person name="Grigoriev I.V."/>
        </authorList>
    </citation>
    <scope>NUCLEOTIDE SEQUENCE [LARGE SCALE GENOMIC DNA]</scope>
    <source>
        <strain evidence="11 12">NRRL 2496</strain>
    </source>
</reference>
<dbReference type="GO" id="GO:0000398">
    <property type="term" value="P:mRNA splicing, via spliceosome"/>
    <property type="evidence" value="ECO:0007669"/>
    <property type="project" value="TreeGrafter"/>
</dbReference>
<evidence type="ECO:0000256" key="6">
    <source>
        <dbReference type="ARBA" id="ARBA00023274"/>
    </source>
</evidence>
<organism evidence="11 12">
    <name type="scientific">Syncephalastrum racemosum</name>
    <name type="common">Filamentous fungus</name>
    <dbReference type="NCBI Taxonomy" id="13706"/>
    <lineage>
        <taxon>Eukaryota</taxon>
        <taxon>Fungi</taxon>
        <taxon>Fungi incertae sedis</taxon>
        <taxon>Mucoromycota</taxon>
        <taxon>Mucoromycotina</taxon>
        <taxon>Mucoromycetes</taxon>
        <taxon>Mucorales</taxon>
        <taxon>Syncephalastraceae</taxon>
        <taxon>Syncephalastrum</taxon>
    </lineage>
</organism>
<comment type="subcellular location">
    <subcellularLocation>
        <location evidence="1">Nucleus speckle</location>
    </subcellularLocation>
    <subcellularLocation>
        <location evidence="2">Nucleus</location>
        <location evidence="2">Nucleoplasm</location>
    </subcellularLocation>
</comment>
<name>A0A1X2H3F9_SYNRA</name>
<feature type="compositionally biased region" description="Basic and acidic residues" evidence="9">
    <location>
        <begin position="295"/>
        <end position="320"/>
    </location>
</feature>
<dbReference type="SMART" id="SM00360">
    <property type="entry name" value="RRM"/>
    <property type="match status" value="1"/>
</dbReference>
<dbReference type="GO" id="GO:0005685">
    <property type="term" value="C:U1 snRNP"/>
    <property type="evidence" value="ECO:0007669"/>
    <property type="project" value="EnsemblFungi"/>
</dbReference>
<dbReference type="GO" id="GO:0071011">
    <property type="term" value="C:precatalytic spliceosome"/>
    <property type="evidence" value="ECO:0007669"/>
    <property type="project" value="TreeGrafter"/>
</dbReference>
<dbReference type="FunFam" id="3.30.70.330:FF:001585">
    <property type="entry name" value="U1 small nuclear ribonucleoprotein 70 kDa"/>
    <property type="match status" value="1"/>
</dbReference>
<dbReference type="InterPro" id="IPR051183">
    <property type="entry name" value="U1_U11-U12_snRNP_70-35kDa"/>
</dbReference>
<dbReference type="InterPro" id="IPR022023">
    <property type="entry name" value="U1snRNP70_N"/>
</dbReference>
<dbReference type="GO" id="GO:0003729">
    <property type="term" value="F:mRNA binding"/>
    <property type="evidence" value="ECO:0007669"/>
    <property type="project" value="TreeGrafter"/>
</dbReference>
<dbReference type="PANTHER" id="PTHR13952:SF5">
    <property type="entry name" value="U1 SMALL NUCLEAR RIBONUCLEOPROTEIN 70 KDA"/>
    <property type="match status" value="1"/>
</dbReference>
<evidence type="ECO:0000256" key="2">
    <source>
        <dbReference type="ARBA" id="ARBA00004642"/>
    </source>
</evidence>
<dbReference type="OMA" id="GRTTKGW"/>
<dbReference type="Pfam" id="PF12220">
    <property type="entry name" value="U1snRNP70_N"/>
    <property type="match status" value="1"/>
</dbReference>
<evidence type="ECO:0000256" key="7">
    <source>
        <dbReference type="PROSITE-ProRule" id="PRU00176"/>
    </source>
</evidence>
<proteinExistence type="predicted"/>
<dbReference type="GO" id="GO:0016607">
    <property type="term" value="C:nuclear speck"/>
    <property type="evidence" value="ECO:0007669"/>
    <property type="project" value="UniProtKB-SubCell"/>
</dbReference>
<dbReference type="AlphaFoldDB" id="A0A1X2H3F9"/>
<keyword evidence="8" id="KW-0175">Coiled coil</keyword>
<dbReference type="GO" id="GO:0071004">
    <property type="term" value="C:U2-type prespliceosome"/>
    <property type="evidence" value="ECO:0007669"/>
    <property type="project" value="TreeGrafter"/>
</dbReference>
<evidence type="ECO:0000256" key="3">
    <source>
        <dbReference type="ARBA" id="ARBA00016996"/>
    </source>
</evidence>
<evidence type="ECO:0000313" key="11">
    <source>
        <dbReference type="EMBL" id="ORY92335.1"/>
    </source>
</evidence>
<sequence length="320" mass="35533">MTDKLPPNLLKLFAPRPPLPYAPPLDKAPSKRVGARVSGIADLVPQLRDYDKDYVPWKSIEQKRKERVEAKRKAAQENLEKALSEWNVEQDESIQGDPFNTLFVARLSYDLQEEDLLREFEMYGPIKHLRLVKDREGKPRGYAFIEYEREKDMRTAYKEADSIRILGRRIIVDVERGRTVKEWKPRRLGGGIGSTRTGPPAPPPASQDRYASSSSYHSNDRRGGGGGGGGGGRDRYGGGGGSRYGGGGGGYGNGGYGGRGGGGGGYGGAGGGGGRRDYDDRRRPRRSRSRSPRGYNRDRYGGRGRERSRDRSSGYRRDRY</sequence>
<dbReference type="STRING" id="13706.A0A1X2H3F9"/>
<dbReference type="InterPro" id="IPR035979">
    <property type="entry name" value="RBD_domain_sf"/>
</dbReference>
<evidence type="ECO:0000256" key="8">
    <source>
        <dbReference type="SAM" id="Coils"/>
    </source>
</evidence>
<keyword evidence="5" id="KW-0539">Nucleus</keyword>
<dbReference type="Gene3D" id="3.30.70.330">
    <property type="match status" value="1"/>
</dbReference>
<evidence type="ECO:0000256" key="4">
    <source>
        <dbReference type="ARBA" id="ARBA00022884"/>
    </source>
</evidence>
<keyword evidence="4 7" id="KW-0694">RNA-binding</keyword>
<evidence type="ECO:0000256" key="9">
    <source>
        <dbReference type="SAM" id="MobiDB-lite"/>
    </source>
</evidence>
<protein>
    <recommendedName>
        <fullName evidence="3">U1 small nuclear ribonucleoprotein 70 kDa</fullName>
    </recommendedName>
</protein>
<evidence type="ECO:0000256" key="5">
    <source>
        <dbReference type="ARBA" id="ARBA00023242"/>
    </source>
</evidence>
<dbReference type="GO" id="GO:0030619">
    <property type="term" value="F:U1 snRNA binding"/>
    <property type="evidence" value="ECO:0007669"/>
    <property type="project" value="InterPro"/>
</dbReference>
<feature type="compositionally biased region" description="Gly residues" evidence="9">
    <location>
        <begin position="224"/>
        <end position="273"/>
    </location>
</feature>
<dbReference type="PROSITE" id="PS50102">
    <property type="entry name" value="RRM"/>
    <property type="match status" value="1"/>
</dbReference>
<accession>A0A1X2H3F9</accession>
<dbReference type="InterPro" id="IPR000504">
    <property type="entry name" value="RRM_dom"/>
</dbReference>
<comment type="caution">
    <text evidence="11">The sequence shown here is derived from an EMBL/GenBank/DDBJ whole genome shotgun (WGS) entry which is preliminary data.</text>
</comment>
<dbReference type="FunCoup" id="A0A1X2H3F9">
    <property type="interactions" value="253"/>
</dbReference>
<dbReference type="InterPro" id="IPR012677">
    <property type="entry name" value="Nucleotide-bd_a/b_plait_sf"/>
</dbReference>
<evidence type="ECO:0000313" key="12">
    <source>
        <dbReference type="Proteomes" id="UP000242180"/>
    </source>
</evidence>
<dbReference type="SUPFAM" id="SSF54928">
    <property type="entry name" value="RNA-binding domain, RBD"/>
    <property type="match status" value="1"/>
</dbReference>
<dbReference type="InParanoid" id="A0A1X2H3F9"/>
<dbReference type="InterPro" id="IPR034143">
    <property type="entry name" value="snRNP70_RRM"/>
</dbReference>